<comment type="caution">
    <text evidence="9">The sequence shown here is derived from an EMBL/GenBank/DDBJ whole genome shotgun (WGS) entry which is preliminary data.</text>
</comment>
<keyword evidence="3 6" id="KW-0812">Transmembrane</keyword>
<feature type="transmembrane region" description="Helical" evidence="6">
    <location>
        <begin position="683"/>
        <end position="705"/>
    </location>
</feature>
<evidence type="ECO:0000256" key="1">
    <source>
        <dbReference type="ARBA" id="ARBA00004651"/>
    </source>
</evidence>
<dbReference type="Proteomes" id="UP000613030">
    <property type="component" value="Unassembled WGS sequence"/>
</dbReference>
<feature type="transmembrane region" description="Helical" evidence="6">
    <location>
        <begin position="353"/>
        <end position="371"/>
    </location>
</feature>
<keyword evidence="5 6" id="KW-0472">Membrane</keyword>
<feature type="transmembrane region" description="Helical" evidence="6">
    <location>
        <begin position="769"/>
        <end position="789"/>
    </location>
</feature>
<evidence type="ECO:0000313" key="10">
    <source>
        <dbReference type="Proteomes" id="UP000613030"/>
    </source>
</evidence>
<dbReference type="InterPro" id="IPR025857">
    <property type="entry name" value="MacB_PCD"/>
</dbReference>
<gene>
    <name evidence="9" type="ORF">JI741_03080</name>
</gene>
<dbReference type="RefSeq" id="WP_202007264.1">
    <property type="nucleotide sequence ID" value="NZ_JAERRB010000001.1"/>
</dbReference>
<keyword evidence="4 6" id="KW-1133">Transmembrane helix</keyword>
<evidence type="ECO:0000259" key="7">
    <source>
        <dbReference type="Pfam" id="PF02687"/>
    </source>
</evidence>
<dbReference type="InterPro" id="IPR050250">
    <property type="entry name" value="Macrolide_Exporter_MacB"/>
</dbReference>
<dbReference type="Pfam" id="PF12704">
    <property type="entry name" value="MacB_PCD"/>
    <property type="match status" value="1"/>
</dbReference>
<dbReference type="InterPro" id="IPR003838">
    <property type="entry name" value="ABC3_permease_C"/>
</dbReference>
<keyword evidence="2" id="KW-1003">Cell membrane</keyword>
<protein>
    <submittedName>
        <fullName evidence="9">ABC transporter permease</fullName>
    </submittedName>
</protein>
<keyword evidence="10" id="KW-1185">Reference proteome</keyword>
<feature type="domain" description="ABC3 transporter permease C-terminal" evidence="7">
    <location>
        <begin position="686"/>
        <end position="799"/>
    </location>
</feature>
<comment type="subcellular location">
    <subcellularLocation>
        <location evidence="1">Cell membrane</location>
        <topology evidence="1">Multi-pass membrane protein</topology>
    </subcellularLocation>
</comment>
<evidence type="ECO:0000313" key="9">
    <source>
        <dbReference type="EMBL" id="MBL0740183.1"/>
    </source>
</evidence>
<proteinExistence type="predicted"/>
<name>A0ABS1KLH5_9BACT</name>
<sequence>MVKNYLKIVLRFMLRHKGYSMINIAGLTIGITCTLLIILYIRDELSYDRFHPDADDTYRIGFSGAIEGRTFSSAQTGGPVAAALQKEIPDVASTLRMACWATFPVRYQDRVFTEAKLLLADENFFRFFHFNLVEGHPDSVLHGDGKVVITESAARRYFDYKGKGDKTPIGKSLVLAQGYIVKVSGIAEDPPLNSHFRFTLVLSLISWDEANTGDWMTRKLVTYAKLKPGASPDSAMAKFNALTEKNVGREVGQGTHQDWVAFTSRGNRLHFFAQPLPDIHLHSQLSDEIEVNGDIQYIYIFGSIAVLVTLLACINFMNLSTARSSTRAKEVGVRKTVGAPYGKLVGQFLVESYCYVLISVGLSLFGIVVLLPVLNYFTEKQLHVTTLFRPVFFTSLVLFVMLVGLLAGSYPAYYLSRFNPVEVLTGKLRIPRKGFSLRNVLVVFQFFISTVLIIATLAVYEQLRFIQRAALGFDKANVVNLLHTKNLRKNGITFKRELMSYPEISSASYANRLPPQVDWQSVFRPVDSKTEYLLAVYEMDADHLETMRYTLAEGRFFSSQIASDSNAIILNQTAAKKLGWEKFKGKKLVTNYDHDGRAREVIGILQDFNFQSLKEPVQPLAVVLGPEPNWEMAIRITKENTEEKLALIRTFWKKYAPDAPFEYVFLDKNFEAKQAAERKLGTIFFLFTSLAIFIACLGLLGLASFKAEQATKEIGIRKVMGATVNDIVLMMNRDFLKLVVAANVLAWPVAAWAVYVWLNQFAYRISFPWLAFLLAGVISFVIAFAAVGYQAGRAARGNPVKSLRNE</sequence>
<evidence type="ECO:0000256" key="6">
    <source>
        <dbReference type="SAM" id="Phobius"/>
    </source>
</evidence>
<feature type="domain" description="ABC3 transporter permease C-terminal" evidence="7">
    <location>
        <begin position="303"/>
        <end position="420"/>
    </location>
</feature>
<evidence type="ECO:0000256" key="3">
    <source>
        <dbReference type="ARBA" id="ARBA00022692"/>
    </source>
</evidence>
<evidence type="ECO:0000256" key="4">
    <source>
        <dbReference type="ARBA" id="ARBA00022989"/>
    </source>
</evidence>
<dbReference type="PANTHER" id="PTHR30572">
    <property type="entry name" value="MEMBRANE COMPONENT OF TRANSPORTER-RELATED"/>
    <property type="match status" value="1"/>
</dbReference>
<accession>A0ABS1KLH5</accession>
<dbReference type="PANTHER" id="PTHR30572:SF18">
    <property type="entry name" value="ABC-TYPE MACROLIDE FAMILY EXPORT SYSTEM PERMEASE COMPONENT 2"/>
    <property type="match status" value="1"/>
</dbReference>
<feature type="domain" description="MacB-like periplasmic core" evidence="8">
    <location>
        <begin position="20"/>
        <end position="241"/>
    </location>
</feature>
<feature type="transmembrane region" description="Helical" evidence="6">
    <location>
        <begin position="21"/>
        <end position="41"/>
    </location>
</feature>
<feature type="transmembrane region" description="Helical" evidence="6">
    <location>
        <begin position="436"/>
        <end position="460"/>
    </location>
</feature>
<reference evidence="9 10" key="1">
    <citation type="submission" date="2021-01" db="EMBL/GenBank/DDBJ databases">
        <title>Chryseolinea sp. Jin1 Genome sequencing and assembly.</title>
        <authorList>
            <person name="Kim I."/>
        </authorList>
    </citation>
    <scope>NUCLEOTIDE SEQUENCE [LARGE SCALE GENOMIC DNA]</scope>
    <source>
        <strain evidence="9 10">Jin1</strain>
    </source>
</reference>
<evidence type="ECO:0000256" key="2">
    <source>
        <dbReference type="ARBA" id="ARBA00022475"/>
    </source>
</evidence>
<feature type="transmembrane region" description="Helical" evidence="6">
    <location>
        <begin position="297"/>
        <end position="319"/>
    </location>
</feature>
<organism evidence="9 10">
    <name type="scientific">Chryseolinea lacunae</name>
    <dbReference type="NCBI Taxonomy" id="2801331"/>
    <lineage>
        <taxon>Bacteria</taxon>
        <taxon>Pseudomonadati</taxon>
        <taxon>Bacteroidota</taxon>
        <taxon>Cytophagia</taxon>
        <taxon>Cytophagales</taxon>
        <taxon>Fulvivirgaceae</taxon>
        <taxon>Chryseolinea</taxon>
    </lineage>
</organism>
<feature type="transmembrane region" description="Helical" evidence="6">
    <location>
        <begin position="735"/>
        <end position="757"/>
    </location>
</feature>
<dbReference type="Pfam" id="PF02687">
    <property type="entry name" value="FtsX"/>
    <property type="match status" value="2"/>
</dbReference>
<dbReference type="EMBL" id="JAERRB010000001">
    <property type="protein sequence ID" value="MBL0740183.1"/>
    <property type="molecule type" value="Genomic_DNA"/>
</dbReference>
<feature type="transmembrane region" description="Helical" evidence="6">
    <location>
        <begin position="391"/>
        <end position="415"/>
    </location>
</feature>
<evidence type="ECO:0000259" key="8">
    <source>
        <dbReference type="Pfam" id="PF12704"/>
    </source>
</evidence>
<evidence type="ECO:0000256" key="5">
    <source>
        <dbReference type="ARBA" id="ARBA00023136"/>
    </source>
</evidence>